<dbReference type="Ensembl" id="ENSCJAT00000138601.1">
    <property type="protein sequence ID" value="ENSCJAP00000087893.1"/>
    <property type="gene ID" value="ENSCJAG00000083351.1"/>
</dbReference>
<keyword evidence="2" id="KW-1185">Reference proteome</keyword>
<reference evidence="1" key="3">
    <citation type="submission" date="2025-09" db="UniProtKB">
        <authorList>
            <consortium name="Ensembl"/>
        </authorList>
    </citation>
    <scope>IDENTIFICATION</scope>
</reference>
<dbReference type="Proteomes" id="UP000008225">
    <property type="component" value="Chromosome 17"/>
</dbReference>
<protein>
    <submittedName>
        <fullName evidence="1">Uncharacterized protein</fullName>
    </submittedName>
</protein>
<evidence type="ECO:0000313" key="1">
    <source>
        <dbReference type="Ensembl" id="ENSCJAP00000087893.1"/>
    </source>
</evidence>
<reference evidence="1 2" key="1">
    <citation type="submission" date="2009-03" db="EMBL/GenBank/DDBJ databases">
        <authorList>
            <person name="Warren W."/>
            <person name="Ye L."/>
            <person name="Minx P."/>
            <person name="Worley K."/>
            <person name="Gibbs R."/>
            <person name="Wilson R.K."/>
        </authorList>
    </citation>
    <scope>NUCLEOTIDE SEQUENCE [LARGE SCALE GENOMIC DNA]</scope>
</reference>
<organism evidence="1 2">
    <name type="scientific">Callithrix jacchus</name>
    <name type="common">White-tufted-ear marmoset</name>
    <name type="synonym">Simia Jacchus</name>
    <dbReference type="NCBI Taxonomy" id="9483"/>
    <lineage>
        <taxon>Eukaryota</taxon>
        <taxon>Metazoa</taxon>
        <taxon>Chordata</taxon>
        <taxon>Craniata</taxon>
        <taxon>Vertebrata</taxon>
        <taxon>Euteleostomi</taxon>
        <taxon>Mammalia</taxon>
        <taxon>Eutheria</taxon>
        <taxon>Euarchontoglires</taxon>
        <taxon>Primates</taxon>
        <taxon>Haplorrhini</taxon>
        <taxon>Platyrrhini</taxon>
        <taxon>Cebidae</taxon>
        <taxon>Callitrichinae</taxon>
        <taxon>Callithrix</taxon>
        <taxon>Callithrix</taxon>
    </lineage>
</organism>
<sequence length="173" mass="19661">MRGRTRLGKAILPTFRKISAFLFLFCFLRQSSSIIQAGVQWRNLGSLQPPPLGFKHFFCLSLPSSWDYRSPPPRPADFFIFSRDEVSSYCSGWSQTPDLVIPPVSDFQSAGITGKNHHTWSSSEYLSQLEIILFFHFVYMLICPSYSISSRRTETLFSSCPVPKAVPGKTGHW</sequence>
<dbReference type="PANTHER" id="PTHR46254">
    <property type="entry name" value="PROTEIN GVQW1-RELATED"/>
    <property type="match status" value="1"/>
</dbReference>
<dbReference type="PANTHER" id="PTHR46254:SF6">
    <property type="entry name" value="HIGH MOBILITY GROUP AT-HOOK 2"/>
    <property type="match status" value="1"/>
</dbReference>
<dbReference type="AlphaFoldDB" id="A0A8I3WVP1"/>
<dbReference type="GeneTree" id="ENSGT00940000161627"/>
<name>A0A8I3WVP1_CALJA</name>
<accession>A0A8I3WVP1</accession>
<reference evidence="1" key="2">
    <citation type="submission" date="2025-08" db="UniProtKB">
        <authorList>
            <consortium name="Ensembl"/>
        </authorList>
    </citation>
    <scope>IDENTIFICATION</scope>
</reference>
<proteinExistence type="predicted"/>
<evidence type="ECO:0000313" key="2">
    <source>
        <dbReference type="Proteomes" id="UP000008225"/>
    </source>
</evidence>